<accession>A0A0K0FZE3</accession>
<dbReference type="WBParaSite" id="SVE_1782100.1">
    <property type="protein sequence ID" value="SVE_1782100.1"/>
    <property type="gene ID" value="SVE_1782100"/>
</dbReference>
<organism evidence="2 3">
    <name type="scientific">Strongyloides venezuelensis</name>
    <name type="common">Threadworm</name>
    <dbReference type="NCBI Taxonomy" id="75913"/>
    <lineage>
        <taxon>Eukaryota</taxon>
        <taxon>Metazoa</taxon>
        <taxon>Ecdysozoa</taxon>
        <taxon>Nematoda</taxon>
        <taxon>Chromadorea</taxon>
        <taxon>Rhabditida</taxon>
        <taxon>Tylenchina</taxon>
        <taxon>Panagrolaimomorpha</taxon>
        <taxon>Strongyloidoidea</taxon>
        <taxon>Strongyloididae</taxon>
        <taxon>Strongyloides</taxon>
    </lineage>
</organism>
<evidence type="ECO:0000313" key="3">
    <source>
        <dbReference type="WBParaSite" id="SVE_1782100.1"/>
    </source>
</evidence>
<reference evidence="2" key="1">
    <citation type="submission" date="2014-07" db="EMBL/GenBank/DDBJ databases">
        <authorList>
            <person name="Martin A.A"/>
            <person name="De Silva N."/>
        </authorList>
    </citation>
    <scope>NUCLEOTIDE SEQUENCE</scope>
</reference>
<reference evidence="3" key="2">
    <citation type="submission" date="2015-08" db="UniProtKB">
        <authorList>
            <consortium name="WormBaseParasite"/>
        </authorList>
    </citation>
    <scope>IDENTIFICATION</scope>
</reference>
<keyword evidence="1" id="KW-0175">Coiled coil</keyword>
<feature type="coiled-coil region" evidence="1">
    <location>
        <begin position="24"/>
        <end position="65"/>
    </location>
</feature>
<protein>
    <submittedName>
        <fullName evidence="3">Uncharacterized protein</fullName>
    </submittedName>
</protein>
<name>A0A0K0FZE3_STRVS</name>
<evidence type="ECO:0000256" key="1">
    <source>
        <dbReference type="SAM" id="Coils"/>
    </source>
</evidence>
<sequence>MNDSKLSSNRCRFFYFISEFIYLRNALNQMLNAIEKEINEAERMVTTNEKDVNELERTYQSVKDNCYLRKIVNHIKFLTTILRLLNIYGLIRRKK</sequence>
<keyword evidence="2" id="KW-1185">Reference proteome</keyword>
<dbReference type="AlphaFoldDB" id="A0A0K0FZE3"/>
<dbReference type="Proteomes" id="UP000035680">
    <property type="component" value="Unassembled WGS sequence"/>
</dbReference>
<proteinExistence type="predicted"/>
<evidence type="ECO:0000313" key="2">
    <source>
        <dbReference type="Proteomes" id="UP000035680"/>
    </source>
</evidence>